<feature type="domain" description="VOC" evidence="2">
    <location>
        <begin position="9"/>
        <end position="153"/>
    </location>
</feature>
<organism evidence="3 4">
    <name type="scientific">Streptomyces qinglanensis</name>
    <dbReference type="NCBI Taxonomy" id="943816"/>
    <lineage>
        <taxon>Bacteria</taxon>
        <taxon>Bacillati</taxon>
        <taxon>Actinomycetota</taxon>
        <taxon>Actinomycetes</taxon>
        <taxon>Kitasatosporales</taxon>
        <taxon>Streptomycetaceae</taxon>
        <taxon>Streptomyces</taxon>
    </lineage>
</organism>
<dbReference type="OrthoDB" id="9792626at2"/>
<reference evidence="4" key="1">
    <citation type="submission" date="2016-10" db="EMBL/GenBank/DDBJ databases">
        <authorList>
            <person name="Varghese N."/>
            <person name="Submissions S."/>
        </authorList>
    </citation>
    <scope>NUCLEOTIDE SEQUENCE [LARGE SCALE GENOMIC DNA]</scope>
    <source>
        <strain evidence="4">CGMCC 4.6825</strain>
    </source>
</reference>
<dbReference type="Proteomes" id="UP000182841">
    <property type="component" value="Unassembled WGS sequence"/>
</dbReference>
<dbReference type="RefSeq" id="WP_075003105.1">
    <property type="nucleotide sequence ID" value="NZ_FOGO01000017.1"/>
</dbReference>
<dbReference type="InterPro" id="IPR037523">
    <property type="entry name" value="VOC_core"/>
</dbReference>
<dbReference type="PANTHER" id="PTHR43048:SF6">
    <property type="entry name" value="BLR8189 PROTEIN"/>
    <property type="match status" value="1"/>
</dbReference>
<dbReference type="PANTHER" id="PTHR43048">
    <property type="entry name" value="METHYLMALONYL-COA EPIMERASE"/>
    <property type="match status" value="1"/>
</dbReference>
<dbReference type="PROSITE" id="PS51819">
    <property type="entry name" value="VOC"/>
    <property type="match status" value="1"/>
</dbReference>
<dbReference type="GO" id="GO:0046491">
    <property type="term" value="P:L-methylmalonyl-CoA metabolic process"/>
    <property type="evidence" value="ECO:0007669"/>
    <property type="project" value="TreeGrafter"/>
</dbReference>
<name>A0A1H9WFE5_9ACTN</name>
<dbReference type="CDD" id="cd06587">
    <property type="entry name" value="VOC"/>
    <property type="match status" value="1"/>
</dbReference>
<dbReference type="InterPro" id="IPR029068">
    <property type="entry name" value="Glyas_Bleomycin-R_OHBP_Dase"/>
</dbReference>
<dbReference type="GO" id="GO:0004493">
    <property type="term" value="F:methylmalonyl-CoA epimerase activity"/>
    <property type="evidence" value="ECO:0007669"/>
    <property type="project" value="TreeGrafter"/>
</dbReference>
<protein>
    <submittedName>
        <fullName evidence="3">Glyoxylase I family protein</fullName>
    </submittedName>
</protein>
<accession>A0A1H9WFE5</accession>
<dbReference type="InterPro" id="IPR004360">
    <property type="entry name" value="Glyas_Fos-R_dOase_dom"/>
</dbReference>
<evidence type="ECO:0000259" key="2">
    <source>
        <dbReference type="PROSITE" id="PS51819"/>
    </source>
</evidence>
<evidence type="ECO:0000313" key="3">
    <source>
        <dbReference type="EMBL" id="SES32652.1"/>
    </source>
</evidence>
<dbReference type="EMBL" id="FOGO01000017">
    <property type="protein sequence ID" value="SES32652.1"/>
    <property type="molecule type" value="Genomic_DNA"/>
</dbReference>
<dbReference type="Gene3D" id="3.10.180.10">
    <property type="entry name" value="2,3-Dihydroxybiphenyl 1,2-Dioxygenase, domain 1"/>
    <property type="match status" value="1"/>
</dbReference>
<dbReference type="SUPFAM" id="SSF54593">
    <property type="entry name" value="Glyoxalase/Bleomycin resistance protein/Dihydroxybiphenyl dioxygenase"/>
    <property type="match status" value="1"/>
</dbReference>
<keyword evidence="4" id="KW-1185">Reference proteome</keyword>
<dbReference type="AlphaFoldDB" id="A0A1H9WFE5"/>
<dbReference type="InterPro" id="IPR051785">
    <property type="entry name" value="MMCE/EMCE_epimerase"/>
</dbReference>
<dbReference type="GO" id="GO:0046872">
    <property type="term" value="F:metal ion binding"/>
    <property type="evidence" value="ECO:0007669"/>
    <property type="project" value="UniProtKB-KW"/>
</dbReference>
<dbReference type="Pfam" id="PF00903">
    <property type="entry name" value="Glyoxalase"/>
    <property type="match status" value="1"/>
</dbReference>
<proteinExistence type="predicted"/>
<gene>
    <name evidence="3" type="ORF">SAMN05421870_11793</name>
</gene>
<sequence length="158" mass="17341">MTAPMLNRGLDHVALHCYDLDATVRFYTEALGFRVAQEWSAPDAGVHRCVFLDAGDDRVIELFDAASTPPGGSPTGLVPRRRPTDEERADRAALVHFAIRTDDPVTLFQRAVAAGARPLMEPSVIETSGDVPMILHVGFVHGLDDEVIEFIDRPAVRH</sequence>
<keyword evidence="1" id="KW-0479">Metal-binding</keyword>
<evidence type="ECO:0000256" key="1">
    <source>
        <dbReference type="ARBA" id="ARBA00022723"/>
    </source>
</evidence>
<evidence type="ECO:0000313" key="4">
    <source>
        <dbReference type="Proteomes" id="UP000182841"/>
    </source>
</evidence>